<name>A0A4D6WVS4_9FLOR</name>
<evidence type="ECO:0000256" key="7">
    <source>
        <dbReference type="ARBA" id="ARBA00023163"/>
    </source>
</evidence>
<evidence type="ECO:0000256" key="2">
    <source>
        <dbReference type="ARBA" id="ARBA00022478"/>
    </source>
</evidence>
<reference evidence="11" key="2">
    <citation type="submission" date="2019-04" db="EMBL/GenBank/DDBJ databases">
        <authorList>
            <person name="Pasella M."/>
        </authorList>
    </citation>
    <scope>NUCLEOTIDE SEQUENCE</scope>
    <source>
        <strain evidence="11">PD2901_8</strain>
    </source>
</reference>
<feature type="domain" description="RNA polymerase Rpb1" evidence="8">
    <location>
        <begin position="13"/>
        <end position="63"/>
    </location>
</feature>
<proteinExistence type="inferred from homology"/>
<organism evidence="11">
    <name type="scientific">Malaconema sp</name>
    <dbReference type="NCBI Taxonomy" id="2575621"/>
    <lineage>
        <taxon>Eukaryota</taxon>
        <taxon>Rhodophyta</taxon>
        <taxon>Florideophyceae</taxon>
        <taxon>Rhodymeniophycidae</taxon>
        <taxon>Ceramiales</taxon>
        <taxon>Sarcomeniaceae</taxon>
        <taxon>Malaconema</taxon>
    </lineage>
</organism>
<dbReference type="Gene3D" id="1.10.1790.20">
    <property type="match status" value="1"/>
</dbReference>
<dbReference type="InterPro" id="IPR038120">
    <property type="entry name" value="Rpb1_funnel_sf"/>
</dbReference>
<evidence type="ECO:0000256" key="6">
    <source>
        <dbReference type="ARBA" id="ARBA00022833"/>
    </source>
</evidence>
<dbReference type="GO" id="GO:0003899">
    <property type="term" value="F:DNA-directed RNA polymerase activity"/>
    <property type="evidence" value="ECO:0007669"/>
    <property type="project" value="UniProtKB-EC"/>
</dbReference>
<feature type="domain" description="RNA polymerase Rpb1" evidence="10">
    <location>
        <begin position="92"/>
        <end position="170"/>
    </location>
</feature>
<dbReference type="InterPro" id="IPR042102">
    <property type="entry name" value="RNA_pol_Rpb1_3_sf"/>
</dbReference>
<dbReference type="Gene3D" id="1.10.132.30">
    <property type="match status" value="1"/>
</dbReference>
<dbReference type="EMBL" id="MK814689">
    <property type="protein sequence ID" value="QCI07513.1"/>
    <property type="molecule type" value="Genomic_DNA"/>
</dbReference>
<keyword evidence="4" id="KW-0548">Nucleotidyltransferase</keyword>
<keyword evidence="7" id="KW-0804">Transcription</keyword>
<evidence type="ECO:0000259" key="8">
    <source>
        <dbReference type="Pfam" id="PF04983"/>
    </source>
</evidence>
<dbReference type="InterPro" id="IPR007066">
    <property type="entry name" value="RNA_pol_Rpb1_3"/>
</dbReference>
<dbReference type="NCBIfam" id="TIGR02388">
    <property type="entry name" value="rpoC2_cyan"/>
    <property type="match status" value="1"/>
</dbReference>
<dbReference type="PANTHER" id="PTHR19376:SF68">
    <property type="entry name" value="DNA-DIRECTED RNA POLYMERASE SUBUNIT BETA"/>
    <property type="match status" value="1"/>
</dbReference>
<protein>
    <recommendedName>
        <fullName evidence="1">DNA-directed RNA polymerase</fullName>
        <ecNumber evidence="1">2.7.7.6</ecNumber>
    </recommendedName>
</protein>
<keyword evidence="6" id="KW-0862">Zinc</keyword>
<reference evidence="11" key="1">
    <citation type="journal article" date="2019" name="Mol. Phylogenet. Evol.">
        <title>Morphological evolution and classification of the red algal order Ceramiales inferred using plastid phylogenomics.</title>
        <authorList>
            <person name="Diaz-Tapia P."/>
            <person name="Pasella M.M."/>
            <person name="Verbruggen H."/>
            <person name="Maggs C.A."/>
        </authorList>
    </citation>
    <scope>NUCLEOTIDE SEQUENCE</scope>
    <source>
        <strain evidence="11">PD2901_8</strain>
    </source>
</reference>
<dbReference type="Pfam" id="PF04983">
    <property type="entry name" value="RNA_pol_Rpb1_3"/>
    <property type="match status" value="1"/>
</dbReference>
<dbReference type="SUPFAM" id="SSF64484">
    <property type="entry name" value="beta and beta-prime subunits of DNA dependent RNA-polymerase"/>
    <property type="match status" value="1"/>
</dbReference>
<dbReference type="GO" id="GO:0006351">
    <property type="term" value="P:DNA-templated transcription"/>
    <property type="evidence" value="ECO:0007669"/>
    <property type="project" value="InterPro"/>
</dbReference>
<evidence type="ECO:0000259" key="10">
    <source>
        <dbReference type="Pfam" id="PF05000"/>
    </source>
</evidence>
<accession>A0A4D6WVS4</accession>
<evidence type="ECO:0000259" key="9">
    <source>
        <dbReference type="Pfam" id="PF04998"/>
    </source>
</evidence>
<feature type="domain" description="RNA polymerase Rpb1" evidence="9">
    <location>
        <begin position="173"/>
        <end position="1136"/>
    </location>
</feature>
<evidence type="ECO:0000256" key="5">
    <source>
        <dbReference type="ARBA" id="ARBA00022723"/>
    </source>
</evidence>
<evidence type="ECO:0000256" key="3">
    <source>
        <dbReference type="ARBA" id="ARBA00022679"/>
    </source>
</evidence>
<dbReference type="InterPro" id="IPR045867">
    <property type="entry name" value="DNA-dir_RpoC_beta_prime"/>
</dbReference>
<dbReference type="HAMAP" id="MF_01324">
    <property type="entry name" value="RNApol_bact_RpoC2"/>
    <property type="match status" value="1"/>
</dbReference>
<dbReference type="GO" id="GO:0046872">
    <property type="term" value="F:metal ion binding"/>
    <property type="evidence" value="ECO:0007669"/>
    <property type="project" value="UniProtKB-KW"/>
</dbReference>
<keyword evidence="11" id="KW-0934">Plastid</keyword>
<dbReference type="FunFam" id="1.10.150.390:FF:000002">
    <property type="entry name" value="DNA-directed RNA polymerase subunit beta"/>
    <property type="match status" value="1"/>
</dbReference>
<geneLocation type="plastid" evidence="11"/>
<sequence length="1224" mass="138434">MNSNFSQIYFFNKVIDKSELKKLITWAFRNYGIARASNMADKLKDLGFYYATKAGISLSLEDLRIPPTKKDLLDTTIESIANTDHLYKRGEITVVERFQKIIDTWNDASETLKVQVVNYFQQTDPLNSIYMMAFSGARANISQVKQLVGMRGLMADPQGQIIDLPIYSNFREGLTITDYFISSYGARKGLVDTALRTADSGYLTRRLVDVAQDMIIREYDCKTSNGILIQEMLDNQKLLIDLKQALLGRVLAEDIIDTYSGVVIGHSGQSINSELADQCISLGCHNILVRSPLTCSSLRSVCQLCYGWNLAHGRMVDLGEAVGIIAAQSIGEPGTQLTMRTFHTGGVFTGQLSQTIISSCNGQLIYPDNLTYTQTRNRHGDNVLLLNNDSRFIIIDANKKEHLINLIKGSLLLVRNNMFIQKGQVLAEYPLSNRFMTEMAQKTIIADFSGSVHFYYFSSANSNAYSHINSSVKDNFIVWLLSGKVYDISIDTHLMIKENQIVSPGSLLARVELKSYYNGSIYLIEKSGSLHYPKLLLVTSSKLYKNIKVFINFYQDFKRYIMEIDNKDKFLLKCRPNTKICDKQIIADMISDVYKTKTGGIIKYLDLLVKTDTGVDKDSNSNKDIYDIQGFGYILWISEETHVINKDISLLLVNHGQFVEVGTELVQNTFANNSGIIEVIEKDGIVRELVIKPGKLYSLNEYNNINTLGKCRGFLRPGEFIFDIVTDKLIYWEYMSVFDNDFILLRPVIVYSVPEKNLNFSYSTNVLKSDMLDLKLIRRTSFKDGERVKSIVGVNLITTHLILDLKEKNTELKSYIQLEKIGKTELDSKDNAFFVKLITADFLSLKDTYFQDNKDVYIKTDLLVKNGQYINSNCTVAQTNIFSQVQGTVFCIQNINTSNRRILITSNSDIKFFNIKNNQAIIKNVGDWIYVGDFIAQDVKSNVSGRIISIRDNQIMIRIGHPYLVSEGSFLHIFDNSLIKKGENIATLIFERSKTGDIVQGLPRIEEILEARKKTDISLNPHIFLETKFKLYLNQGLSIDDATRLSFVEVQLLLIKEIQLVYQSQGVDIADKHIEVIVRQMTSKVKIENGGDTEYLPGEIIDLQKIESINRSLELINKIQASYYPILLGITKASLNTDSFISAASFQETTKVLTEAAISGKLDWLRGLKENVIIGRLIPAGTGFNIYNSIQNPDNLNIHNKTVQNCENINNLNLSYNNSLKISS</sequence>
<dbReference type="GO" id="GO:0003677">
    <property type="term" value="F:DNA binding"/>
    <property type="evidence" value="ECO:0007669"/>
    <property type="project" value="InterPro"/>
</dbReference>
<dbReference type="EC" id="2.7.7.6" evidence="1"/>
<keyword evidence="2" id="KW-0240">DNA-directed RNA polymerase</keyword>
<dbReference type="CDD" id="cd02655">
    <property type="entry name" value="RNAP_beta'_C"/>
    <property type="match status" value="1"/>
</dbReference>
<dbReference type="InterPro" id="IPR012756">
    <property type="entry name" value="DNA-dir_RpoC2_beta_pp"/>
</dbReference>
<gene>
    <name evidence="11" type="primary">rpoC2</name>
</gene>
<dbReference type="Gene3D" id="1.10.274.100">
    <property type="entry name" value="RNA polymerase Rpb1, domain 3"/>
    <property type="match status" value="1"/>
</dbReference>
<evidence type="ECO:0000256" key="1">
    <source>
        <dbReference type="ARBA" id="ARBA00012418"/>
    </source>
</evidence>
<dbReference type="Pfam" id="PF04998">
    <property type="entry name" value="RNA_pol_Rpb1_5"/>
    <property type="match status" value="1"/>
</dbReference>
<dbReference type="GO" id="GO:0000428">
    <property type="term" value="C:DNA-directed RNA polymerase complex"/>
    <property type="evidence" value="ECO:0007669"/>
    <property type="project" value="UniProtKB-KW"/>
</dbReference>
<keyword evidence="3" id="KW-0808">Transferase</keyword>
<keyword evidence="5" id="KW-0479">Metal-binding</keyword>
<evidence type="ECO:0000313" key="11">
    <source>
        <dbReference type="EMBL" id="QCI07513.1"/>
    </source>
</evidence>
<evidence type="ECO:0000256" key="4">
    <source>
        <dbReference type="ARBA" id="ARBA00022695"/>
    </source>
</evidence>
<dbReference type="AlphaFoldDB" id="A0A4D6WVS4"/>
<dbReference type="PANTHER" id="PTHR19376">
    <property type="entry name" value="DNA-DIRECTED RNA POLYMERASE"/>
    <property type="match status" value="1"/>
</dbReference>
<dbReference type="Gene3D" id="1.10.150.390">
    <property type="match status" value="1"/>
</dbReference>
<dbReference type="InterPro" id="IPR007083">
    <property type="entry name" value="RNA_pol_Rpb1_4"/>
</dbReference>
<dbReference type="Pfam" id="PF05000">
    <property type="entry name" value="RNA_pol_Rpb1_4"/>
    <property type="match status" value="1"/>
</dbReference>
<dbReference type="InterPro" id="IPR007081">
    <property type="entry name" value="RNA_pol_Rpb1_5"/>
</dbReference>